<accession>A0A892ZFZ8</accession>
<keyword evidence="3" id="KW-1185">Reference proteome</keyword>
<evidence type="ECO:0000313" key="3">
    <source>
        <dbReference type="Proteomes" id="UP000653156"/>
    </source>
</evidence>
<organism evidence="2 3">
    <name type="scientific">Paralysiella testudinis</name>
    <dbReference type="NCBI Taxonomy" id="2809020"/>
    <lineage>
        <taxon>Bacteria</taxon>
        <taxon>Pseudomonadati</taxon>
        <taxon>Pseudomonadota</taxon>
        <taxon>Betaproteobacteria</taxon>
        <taxon>Neisseriales</taxon>
        <taxon>Neisseriaceae</taxon>
        <taxon>Paralysiella</taxon>
    </lineage>
</organism>
<dbReference type="RefSeq" id="WP_230338774.1">
    <property type="nucleotide sequence ID" value="NZ_CP069798.1"/>
</dbReference>
<dbReference type="Gene3D" id="3.30.70.1270">
    <property type="entry name" value="Api92-like domains"/>
    <property type="match status" value="1"/>
</dbReference>
<name>A0A892ZFZ8_9NEIS</name>
<evidence type="ECO:0000259" key="1">
    <source>
        <dbReference type="Pfam" id="PF18406"/>
    </source>
</evidence>
<protein>
    <recommendedName>
        <fullName evidence="1">YubB ferredoxin-like domain-containing protein</fullName>
    </recommendedName>
</protein>
<sequence>MPNWCLNHVLIEGDAELIADLAARMISDNPDQPFDFNGIHPMPEELLVAAGSGSMIMLEWNRLKPETLLSEAAGTLCQWHIDLLQQHLSPLTDWPSLTVAHASTLLADDIDLQRRCRTDLALGVQLQRNIERYGHPSWYDWRVENWGTKWNACESTFTVGPNSIKVSFDTAWAPPEGVYAAICAAYPDLQLTALYIEDGMSFAGSFYNANGHLDDEPCSDCCIADFGAEHFGFDLSDDEDDDED</sequence>
<dbReference type="AlphaFoldDB" id="A0A892ZFZ8"/>
<dbReference type="EMBL" id="CP069798">
    <property type="protein sequence ID" value="QRQ81480.1"/>
    <property type="molecule type" value="Genomic_DNA"/>
</dbReference>
<feature type="domain" description="YubB ferredoxin-like" evidence="1">
    <location>
        <begin position="146"/>
        <end position="212"/>
    </location>
</feature>
<dbReference type="InterPro" id="IPR041329">
    <property type="entry name" value="YubB_C"/>
</dbReference>
<dbReference type="SUPFAM" id="SSF160940">
    <property type="entry name" value="Api92-like"/>
    <property type="match status" value="1"/>
</dbReference>
<evidence type="ECO:0000313" key="2">
    <source>
        <dbReference type="EMBL" id="QRQ81480.1"/>
    </source>
</evidence>
<proteinExistence type="predicted"/>
<dbReference type="KEGG" id="ptes:JQU52_12340"/>
<dbReference type="Pfam" id="PF18406">
    <property type="entry name" value="DUF1281_C"/>
    <property type="match status" value="1"/>
</dbReference>
<gene>
    <name evidence="2" type="ORF">JQU52_12340</name>
</gene>
<reference evidence="2" key="1">
    <citation type="submission" date="2021-02" db="EMBL/GenBank/DDBJ databases">
        <title>Neisseriaceae sp. 26B isolated from the cloaca of a Common Toad-headed Turtle (Mesoclemmys nasuta).</title>
        <authorList>
            <person name="Spergser J."/>
            <person name="Busse H.-J."/>
        </authorList>
    </citation>
    <scope>NUCLEOTIDE SEQUENCE</scope>
    <source>
        <strain evidence="2">26B</strain>
    </source>
</reference>
<dbReference type="Proteomes" id="UP000653156">
    <property type="component" value="Chromosome"/>
</dbReference>